<dbReference type="OrthoDB" id="2475673at2"/>
<evidence type="ECO:0000313" key="3">
    <source>
        <dbReference type="EMBL" id="TXL65846.1"/>
    </source>
</evidence>
<reference evidence="3 4" key="1">
    <citation type="submission" date="2019-06" db="EMBL/GenBank/DDBJ databases">
        <title>Cerasibacillus sp. nov., isolated from maize field.</title>
        <authorList>
            <person name="Lin S.-Y."/>
            <person name="Tsai C.-F."/>
            <person name="Young C.-C."/>
        </authorList>
    </citation>
    <scope>NUCLEOTIDE SEQUENCE [LARGE SCALE GENOMIC DNA]</scope>
    <source>
        <strain evidence="3 4">CC-CFT480</strain>
    </source>
</reference>
<feature type="region of interest" description="Disordered" evidence="1">
    <location>
        <begin position="29"/>
        <end position="50"/>
    </location>
</feature>
<name>A0A5C8NX26_9BACI</name>
<keyword evidence="2" id="KW-0472">Membrane</keyword>
<evidence type="ECO:0000313" key="4">
    <source>
        <dbReference type="Proteomes" id="UP000321574"/>
    </source>
</evidence>
<dbReference type="AlphaFoldDB" id="A0A5C8NX26"/>
<gene>
    <name evidence="3" type="ORF">FHP05_06940</name>
</gene>
<evidence type="ECO:0000256" key="2">
    <source>
        <dbReference type="SAM" id="Phobius"/>
    </source>
</evidence>
<keyword evidence="2" id="KW-1133">Transmembrane helix</keyword>
<keyword evidence="2" id="KW-0812">Transmembrane</keyword>
<dbReference type="Proteomes" id="UP000321574">
    <property type="component" value="Unassembled WGS sequence"/>
</dbReference>
<comment type="caution">
    <text evidence="3">The sequence shown here is derived from an EMBL/GenBank/DDBJ whole genome shotgun (WGS) entry which is preliminary data.</text>
</comment>
<organism evidence="3 4">
    <name type="scientific">Cerasibacillus terrae</name>
    <dbReference type="NCBI Taxonomy" id="2498845"/>
    <lineage>
        <taxon>Bacteria</taxon>
        <taxon>Bacillati</taxon>
        <taxon>Bacillota</taxon>
        <taxon>Bacilli</taxon>
        <taxon>Bacillales</taxon>
        <taxon>Bacillaceae</taxon>
        <taxon>Cerasibacillus</taxon>
    </lineage>
</organism>
<sequence>MINHEKNYPFIFILVLITMLIISGCAKEEQEKKDKTSNEETTENEVSKQKTDDKKDVEVVTINDSILYEEDLEFYTLVEKIKIELNRSSDKKSLSKEDFEDKNIYWDEQLETLENINVQLNNLIEIYTMSLLAEEKHYFIPDEDLNESVDNFIKKVKKDNSANKLIDTYGEKKFKRNMNEYMRQSMLRDRVAEDLEKELKKEKPKATEQEINFELHKDFEELYMDQLKSLKIKIHEIHES</sequence>
<feature type="transmembrane region" description="Helical" evidence="2">
    <location>
        <begin position="6"/>
        <end position="26"/>
    </location>
</feature>
<protein>
    <submittedName>
        <fullName evidence="3">Uncharacterized protein</fullName>
    </submittedName>
</protein>
<dbReference type="PROSITE" id="PS51257">
    <property type="entry name" value="PROKAR_LIPOPROTEIN"/>
    <property type="match status" value="1"/>
</dbReference>
<feature type="compositionally biased region" description="Basic and acidic residues" evidence="1">
    <location>
        <begin position="29"/>
        <end position="38"/>
    </location>
</feature>
<dbReference type="EMBL" id="VDUW01000003">
    <property type="protein sequence ID" value="TXL65846.1"/>
    <property type="molecule type" value="Genomic_DNA"/>
</dbReference>
<proteinExistence type="predicted"/>
<keyword evidence="4" id="KW-1185">Reference proteome</keyword>
<accession>A0A5C8NX26</accession>
<evidence type="ECO:0000256" key="1">
    <source>
        <dbReference type="SAM" id="MobiDB-lite"/>
    </source>
</evidence>
<dbReference type="RefSeq" id="WP_147666516.1">
    <property type="nucleotide sequence ID" value="NZ_VDUW01000003.1"/>
</dbReference>